<reference evidence="1 2" key="1">
    <citation type="journal article" date="2019" name="Sci. Rep.">
        <title>Orb-weaving spider Araneus ventricosus genome elucidates the spidroin gene catalogue.</title>
        <authorList>
            <person name="Kono N."/>
            <person name="Nakamura H."/>
            <person name="Ohtoshi R."/>
            <person name="Moran D.A.P."/>
            <person name="Shinohara A."/>
            <person name="Yoshida Y."/>
            <person name="Fujiwara M."/>
            <person name="Mori M."/>
            <person name="Tomita M."/>
            <person name="Arakawa K."/>
        </authorList>
    </citation>
    <scope>NUCLEOTIDE SEQUENCE [LARGE SCALE GENOMIC DNA]</scope>
</reference>
<sequence length="95" mass="10613">MIWDTPPLGGVGPWTVMALATPISISDCFCDDHSSLQPGCLGRAMVTPLWLIVVQNTLPYTRTFIPMRFQADKILVKPLGLSYDPFIYHLLHVNV</sequence>
<dbReference type="AlphaFoldDB" id="A0A4Y2FZM2"/>
<gene>
    <name evidence="1" type="ORF">AVEN_105771_1</name>
</gene>
<organism evidence="1 2">
    <name type="scientific">Araneus ventricosus</name>
    <name type="common">Orbweaver spider</name>
    <name type="synonym">Epeira ventricosa</name>
    <dbReference type="NCBI Taxonomy" id="182803"/>
    <lineage>
        <taxon>Eukaryota</taxon>
        <taxon>Metazoa</taxon>
        <taxon>Ecdysozoa</taxon>
        <taxon>Arthropoda</taxon>
        <taxon>Chelicerata</taxon>
        <taxon>Arachnida</taxon>
        <taxon>Araneae</taxon>
        <taxon>Araneomorphae</taxon>
        <taxon>Entelegynae</taxon>
        <taxon>Araneoidea</taxon>
        <taxon>Araneidae</taxon>
        <taxon>Araneus</taxon>
    </lineage>
</organism>
<keyword evidence="2" id="KW-1185">Reference proteome</keyword>
<comment type="caution">
    <text evidence="1">The sequence shown here is derived from an EMBL/GenBank/DDBJ whole genome shotgun (WGS) entry which is preliminary data.</text>
</comment>
<proteinExistence type="predicted"/>
<name>A0A4Y2FZM2_ARAVE</name>
<evidence type="ECO:0000313" key="1">
    <source>
        <dbReference type="EMBL" id="GBM46910.1"/>
    </source>
</evidence>
<dbReference type="EMBL" id="BGPR01001158">
    <property type="protein sequence ID" value="GBM46910.1"/>
    <property type="molecule type" value="Genomic_DNA"/>
</dbReference>
<evidence type="ECO:0000313" key="2">
    <source>
        <dbReference type="Proteomes" id="UP000499080"/>
    </source>
</evidence>
<accession>A0A4Y2FZM2</accession>
<protein>
    <submittedName>
        <fullName evidence="1">Uncharacterized protein</fullName>
    </submittedName>
</protein>
<dbReference type="Proteomes" id="UP000499080">
    <property type="component" value="Unassembled WGS sequence"/>
</dbReference>